<evidence type="ECO:0000259" key="13">
    <source>
        <dbReference type="SMART" id="SM01361"/>
    </source>
</evidence>
<dbReference type="Proteomes" id="UP000075920">
    <property type="component" value="Unassembled WGS sequence"/>
</dbReference>
<keyword evidence="2" id="KW-0964">Secreted</keyword>
<keyword evidence="11" id="KW-0472">Membrane</keyword>
<evidence type="ECO:0000256" key="6">
    <source>
        <dbReference type="ARBA" id="ARBA00023157"/>
    </source>
</evidence>
<reference evidence="15" key="1">
    <citation type="submission" date="2013-03" db="EMBL/GenBank/DDBJ databases">
        <title>The Genome Sequence of Anopheles minimus MINIMUS1.</title>
        <authorList>
            <consortium name="The Broad Institute Genomics Platform"/>
            <person name="Neafsey D.E."/>
            <person name="Walton C."/>
            <person name="Walker B."/>
            <person name="Young S.K."/>
            <person name="Zeng Q."/>
            <person name="Gargeya S."/>
            <person name="Fitzgerald M."/>
            <person name="Haas B."/>
            <person name="Abouelleil A."/>
            <person name="Allen A.W."/>
            <person name="Alvarado L."/>
            <person name="Arachchi H.M."/>
            <person name="Berlin A.M."/>
            <person name="Chapman S.B."/>
            <person name="Gainer-Dewar J."/>
            <person name="Goldberg J."/>
            <person name="Griggs A."/>
            <person name="Gujja S."/>
            <person name="Hansen M."/>
            <person name="Howarth C."/>
            <person name="Imamovic A."/>
            <person name="Ireland A."/>
            <person name="Larimer J."/>
            <person name="McCowan C."/>
            <person name="Murphy C."/>
            <person name="Pearson M."/>
            <person name="Poon T.W."/>
            <person name="Priest M."/>
            <person name="Roberts A."/>
            <person name="Saif S."/>
            <person name="Shea T."/>
            <person name="Sisk P."/>
            <person name="Sykes S."/>
            <person name="Wortman J."/>
            <person name="Nusbaum C."/>
            <person name="Birren B."/>
        </authorList>
    </citation>
    <scope>NUCLEOTIDE SEQUENCE [LARGE SCALE GENOMIC DNA]</scope>
    <source>
        <strain evidence="15">MINIMUS1</strain>
    </source>
</reference>
<keyword evidence="4" id="KW-0391">Immunity</keyword>
<dbReference type="InterPro" id="IPR009048">
    <property type="entry name" value="A-macroglobulin_rcpt-bd"/>
</dbReference>
<dbReference type="InterPro" id="IPR013783">
    <property type="entry name" value="Ig-like_fold"/>
</dbReference>
<evidence type="ECO:0000256" key="4">
    <source>
        <dbReference type="ARBA" id="ARBA00022859"/>
    </source>
</evidence>
<reference evidence="14" key="2">
    <citation type="submission" date="2020-05" db="UniProtKB">
        <authorList>
            <consortium name="EnsemblMetazoa"/>
        </authorList>
    </citation>
    <scope>IDENTIFICATION</scope>
    <source>
        <strain evidence="14">MINIMUS1</strain>
    </source>
</reference>
<sequence>ILIVGPKFFRANQEYTVVISNYKPNLGSVNLMLRMEGNTDDGRNVLNLTKLVTVPRNVNQKINLKEFRNFSAGSYTLTIDGPRGFSFHKKVELVLLDKSVSGLIQIKNRMYIPGETVQFRVVASDSELKPPAWIKTIHVKIHNPSGHVIRKWSSAKLNTGVFENDLKIEATPQLGMWKISVLIDEEELVSKTFEVREAVLPSFELEVVPSTVPLAEHNGLTLTIAAYCQLDRIVVEESQNTVYKYRYRVELIKDIPYYHPSRPFNCVLQFRYHDGSPATGITGKVEVMDIGYESTATSDDKGFIKLVLNPSNNIESMYITVSVHGTCLVYAYALITIVFFQFSSLAGFYYYERVDKFKASTNAYIKLELKSPIKLKQLLQFGVTCNNYMTFFVYYVVSKGNIIESSFINPHKQIKYPLRLIATKKMIPKVVWDYLDIEFEELRGNIKHMYVSLAAYDERWLNNRIKPDLLWEDIMGVYNGAIVENEFDKLHVKRNCSVRNFYFYINDVFTLQSMGLFVKTFDGVMFNEPHNMSARDGPLTNNPITEPLSYRTNCQASGTHYITEVVPDTITSWNLQGFSIDPEYGLELLKQPIQITTIQPLYIHNCYHTVLNEFTLFNNLREEYIADVTLYSVNNQTEFIGRPHGDLSYTKSITVPPKVGVPILFPVKARSLGKMTVRVMATIKSIQKTDVLETVIRVTTESLLQITVVPQFFCYDTYTNQTFLSSINKHRKADISSEKIKFRLTNLITSQIGNINEEGCTRNSLRLCHALGSKEDNVMKRIVNISRQISENFDQSVLANAQFRDSDITDVTIIALITMNMQSLSKYLSIYRHNIEKVYDLLASCQHSSGRFDEVSIQPEEKQRIGLRRGISITSFLVKVLAMNEMVNVEHADVIQKALRYISYQVESIDNAYDLSIETYALMINRHAKKDKAFSRLQDMAIFINNGKQRYWNTSYSVETTAYALFSYVLAEKYVDGIPVMRWLLKNSDRSAKSVATFIAEEARVNFAEKLTPWRNDYTVELKYKKATQYFHTNSQHTDTVNFDLPEDTNDLDMIVFGVGSGLLEVIYEYSLNLVNFEHRFWLDLVTRNKTTEHELLLEICVSFIPKMSENRSNTALVEVTFPSGYVVDRNPISEQTTVNPIKNIEVRYGGTSVVVYYDNMGEERNCFTVAAYKRGKVMMIRPAYAVVYDSVIASKCV</sequence>
<dbReference type="Gene3D" id="2.60.40.690">
    <property type="entry name" value="Alpha-macroglobulin, receptor-binding domain"/>
    <property type="match status" value="1"/>
</dbReference>
<dbReference type="AlphaFoldDB" id="A0A182VVA5"/>
<evidence type="ECO:0000256" key="1">
    <source>
        <dbReference type="ARBA" id="ARBA00004613"/>
    </source>
</evidence>
<accession>A0A182VVA5</accession>
<evidence type="ECO:0000313" key="14">
    <source>
        <dbReference type="EnsemblMetazoa" id="AMIN002000-PA"/>
    </source>
</evidence>
<evidence type="ECO:0000256" key="3">
    <source>
        <dbReference type="ARBA" id="ARBA00022729"/>
    </source>
</evidence>
<comment type="subunit">
    <text evidence="9">Heterodimer of a TEP1-N chain and an TEP1-C chain non-covalently linked. Forms a complex composed of TEP1-N and TEP1-C heterodimer, LRIM1 and APL1C; the interaction stabilizes TEP1-N and TEP1-C heterodimer, prevents its binding to tissues while circulating in the hemolymph and protects the thioester bond from hydrolysis. Mature TEP1 and to a lesser extent full-length TEP1 interact with SPCLIP1; the interaction is induced by microbial infection.</text>
</comment>
<comment type="subcellular location">
    <subcellularLocation>
        <location evidence="1">Secreted</location>
    </subcellularLocation>
</comment>
<name>A0A182VVA5_9DIPT</name>
<keyword evidence="11" id="KW-0812">Transmembrane</keyword>
<dbReference type="SMART" id="SM01360">
    <property type="entry name" value="A2M"/>
    <property type="match status" value="1"/>
</dbReference>
<dbReference type="STRING" id="112268.A0A182VVA5"/>
<dbReference type="EnsemblMetazoa" id="AMIN002000-RA">
    <property type="protein sequence ID" value="AMIN002000-PA"/>
    <property type="gene ID" value="AMIN002000"/>
</dbReference>
<dbReference type="InterPro" id="IPR011626">
    <property type="entry name" value="Alpha-macroglobulin_TED"/>
</dbReference>
<keyword evidence="3" id="KW-0732">Signal</keyword>
<evidence type="ECO:0000256" key="5">
    <source>
        <dbReference type="ARBA" id="ARBA00022966"/>
    </source>
</evidence>
<dbReference type="InterPro" id="IPR049135">
    <property type="entry name" value="TEP1_CUB2"/>
</dbReference>
<dbReference type="InterPro" id="IPR040839">
    <property type="entry name" value="MG4"/>
</dbReference>
<dbReference type="GO" id="GO:0002376">
    <property type="term" value="P:immune system process"/>
    <property type="evidence" value="ECO:0007669"/>
    <property type="project" value="UniProtKB-KW"/>
</dbReference>
<dbReference type="InterPro" id="IPR002890">
    <property type="entry name" value="MG2"/>
</dbReference>
<evidence type="ECO:0000256" key="2">
    <source>
        <dbReference type="ARBA" id="ARBA00022525"/>
    </source>
</evidence>
<evidence type="ECO:0000256" key="11">
    <source>
        <dbReference type="SAM" id="Phobius"/>
    </source>
</evidence>
<dbReference type="SUPFAM" id="SSF49410">
    <property type="entry name" value="Alpha-macroglobulin receptor domain"/>
    <property type="match status" value="1"/>
</dbReference>
<dbReference type="Pfam" id="PF21412">
    <property type="entry name" value="TEP1_CUB2"/>
    <property type="match status" value="1"/>
</dbReference>
<dbReference type="Pfam" id="PF01835">
    <property type="entry name" value="MG2"/>
    <property type="match status" value="1"/>
</dbReference>
<feature type="transmembrane region" description="Helical" evidence="11">
    <location>
        <begin position="329"/>
        <end position="351"/>
    </location>
</feature>
<evidence type="ECO:0000313" key="15">
    <source>
        <dbReference type="Proteomes" id="UP000075920"/>
    </source>
</evidence>
<dbReference type="InterPro" id="IPR001599">
    <property type="entry name" value="Macroglobln_a2"/>
</dbReference>
<dbReference type="PANTHER" id="PTHR11412:SF136">
    <property type="entry name" value="CD109 ANTIGEN"/>
    <property type="match status" value="1"/>
</dbReference>
<dbReference type="InterPro" id="IPR036595">
    <property type="entry name" value="A-macroglobulin_rcpt-bd_sf"/>
</dbReference>
<proteinExistence type="predicted"/>
<feature type="domain" description="Alpha-2-macroglobulin" evidence="12">
    <location>
        <begin position="542"/>
        <end position="630"/>
    </location>
</feature>
<keyword evidence="15" id="KW-1185">Reference proteome</keyword>
<dbReference type="GO" id="GO:0005615">
    <property type="term" value="C:extracellular space"/>
    <property type="evidence" value="ECO:0007669"/>
    <property type="project" value="InterPro"/>
</dbReference>
<evidence type="ECO:0000256" key="10">
    <source>
        <dbReference type="ARBA" id="ARBA00078071"/>
    </source>
</evidence>
<protein>
    <recommendedName>
        <fullName evidence="10">TEP1-F</fullName>
    </recommendedName>
</protein>
<dbReference type="Pfam" id="PF17789">
    <property type="entry name" value="MG4"/>
    <property type="match status" value="1"/>
</dbReference>
<dbReference type="InterPro" id="IPR008930">
    <property type="entry name" value="Terpenoid_cyclase/PrenylTrfase"/>
</dbReference>
<evidence type="ECO:0000256" key="9">
    <source>
        <dbReference type="ARBA" id="ARBA00063781"/>
    </source>
</evidence>
<organism evidence="14 15">
    <name type="scientific">Anopheles minimus</name>
    <dbReference type="NCBI Taxonomy" id="112268"/>
    <lineage>
        <taxon>Eukaryota</taxon>
        <taxon>Metazoa</taxon>
        <taxon>Ecdysozoa</taxon>
        <taxon>Arthropoda</taxon>
        <taxon>Hexapoda</taxon>
        <taxon>Insecta</taxon>
        <taxon>Pterygota</taxon>
        <taxon>Neoptera</taxon>
        <taxon>Endopterygota</taxon>
        <taxon>Diptera</taxon>
        <taxon>Nematocera</taxon>
        <taxon>Culicoidea</taxon>
        <taxon>Culicidae</taxon>
        <taxon>Anophelinae</taxon>
        <taxon>Anopheles</taxon>
    </lineage>
</organism>
<dbReference type="GO" id="GO:0004866">
    <property type="term" value="F:endopeptidase inhibitor activity"/>
    <property type="evidence" value="ECO:0007669"/>
    <property type="project" value="InterPro"/>
</dbReference>
<dbReference type="Gene3D" id="2.20.130.20">
    <property type="match status" value="1"/>
</dbReference>
<keyword evidence="7" id="KW-0325">Glycoprotein</keyword>
<dbReference type="Pfam" id="PF07678">
    <property type="entry name" value="TED_complement"/>
    <property type="match status" value="1"/>
</dbReference>
<evidence type="ECO:0000256" key="7">
    <source>
        <dbReference type="ARBA" id="ARBA00023180"/>
    </source>
</evidence>
<feature type="domain" description="Alpha-macroglobulin receptor-binding" evidence="13">
    <location>
        <begin position="1113"/>
        <end position="1198"/>
    </location>
</feature>
<dbReference type="VEuPathDB" id="VectorBase:AMIN002000"/>
<keyword evidence="5" id="KW-0882">Thioester bond</keyword>
<dbReference type="InterPro" id="IPR050473">
    <property type="entry name" value="A2M/Complement_sys"/>
</dbReference>
<dbReference type="Gene3D" id="2.60.120.1540">
    <property type="match status" value="1"/>
</dbReference>
<dbReference type="Pfam" id="PF00207">
    <property type="entry name" value="A2M"/>
    <property type="match status" value="1"/>
</dbReference>
<dbReference type="Gene3D" id="2.60.40.10">
    <property type="entry name" value="Immunoglobulins"/>
    <property type="match status" value="2"/>
</dbReference>
<dbReference type="PANTHER" id="PTHR11412">
    <property type="entry name" value="MACROGLOBULIN / COMPLEMENT"/>
    <property type="match status" value="1"/>
</dbReference>
<dbReference type="SUPFAM" id="SSF48239">
    <property type="entry name" value="Terpenoid cyclases/Protein prenyltransferases"/>
    <property type="match status" value="1"/>
</dbReference>
<dbReference type="Gene3D" id="2.60.40.1930">
    <property type="match status" value="2"/>
</dbReference>
<feature type="transmembrane region" description="Helical" evidence="11">
    <location>
        <begin position="378"/>
        <end position="397"/>
    </location>
</feature>
<evidence type="ECO:0000259" key="12">
    <source>
        <dbReference type="SMART" id="SM01360"/>
    </source>
</evidence>
<evidence type="ECO:0000256" key="8">
    <source>
        <dbReference type="ARBA" id="ARBA00057615"/>
    </source>
</evidence>
<keyword evidence="6" id="KW-1015">Disulfide bond</keyword>
<comment type="function">
    <text evidence="8">Binds covalently through a thioester bond to the pathogen surface resulting in pathogen clearance.</text>
</comment>
<dbReference type="Gene3D" id="1.50.10.20">
    <property type="match status" value="1"/>
</dbReference>
<dbReference type="Pfam" id="PF07677">
    <property type="entry name" value="A2M_recep"/>
    <property type="match status" value="1"/>
</dbReference>
<dbReference type="FunFam" id="2.60.40.1930:FF:000001">
    <property type="entry name" value="CD109 isoform 3"/>
    <property type="match status" value="1"/>
</dbReference>
<keyword evidence="11" id="KW-1133">Transmembrane helix</keyword>
<dbReference type="Gene3D" id="2.60.40.2950">
    <property type="match status" value="1"/>
</dbReference>
<dbReference type="SMART" id="SM01361">
    <property type="entry name" value="A2M_recep"/>
    <property type="match status" value="1"/>
</dbReference>